<reference evidence="6" key="1">
    <citation type="submission" date="2020-02" db="EMBL/GenBank/DDBJ databases">
        <title>Bird 10,000 Genomes (B10K) Project - Family phase.</title>
        <authorList>
            <person name="Zhang G."/>
        </authorList>
    </citation>
    <scope>NUCLEOTIDE SEQUENCE</scope>
    <source>
        <strain evidence="6">B10K-DU-030-59</strain>
    </source>
</reference>
<dbReference type="Gene3D" id="2.60.40.1460">
    <property type="entry name" value="Integrin domains. Chain A, domain 2"/>
    <property type="match status" value="1"/>
</dbReference>
<proteinExistence type="predicted"/>
<dbReference type="SUPFAM" id="SSF69179">
    <property type="entry name" value="Integrin domains"/>
    <property type="match status" value="1"/>
</dbReference>
<dbReference type="InterPro" id="IPR013649">
    <property type="entry name" value="Integrin_alpha_Ig-like_1"/>
</dbReference>
<comment type="caution">
    <text evidence="6">The sequence shown here is derived from an EMBL/GenBank/DDBJ whole genome shotgun (WGS) entry which is preliminary data.</text>
</comment>
<evidence type="ECO:0000313" key="6">
    <source>
        <dbReference type="EMBL" id="NXX81336.1"/>
    </source>
</evidence>
<evidence type="ECO:0000256" key="3">
    <source>
        <dbReference type="ARBA" id="ARBA00023136"/>
    </source>
</evidence>
<organism evidence="6 7">
    <name type="scientific">Urocolius indicus</name>
    <name type="common">Red-faced mousebird</name>
    <name type="synonym">Colius indicus</name>
    <dbReference type="NCBI Taxonomy" id="458196"/>
    <lineage>
        <taxon>Eukaryota</taxon>
        <taxon>Metazoa</taxon>
        <taxon>Chordata</taxon>
        <taxon>Craniata</taxon>
        <taxon>Vertebrata</taxon>
        <taxon>Euteleostomi</taxon>
        <taxon>Archelosauria</taxon>
        <taxon>Archosauria</taxon>
        <taxon>Dinosauria</taxon>
        <taxon>Saurischia</taxon>
        <taxon>Theropoda</taxon>
        <taxon>Coelurosauria</taxon>
        <taxon>Aves</taxon>
        <taxon>Neognathae</taxon>
        <taxon>Neoaves</taxon>
        <taxon>Telluraves</taxon>
        <taxon>Coraciimorphae</taxon>
        <taxon>Coliiformes</taxon>
        <taxon>Coliidae</taxon>
        <taxon>Urocolius</taxon>
    </lineage>
</organism>
<gene>
    <name evidence="6" type="primary">Itga2b_1</name>
    <name evidence="6" type="ORF">UROIND_R15627</name>
</gene>
<dbReference type="AlphaFoldDB" id="A0A852KTS1"/>
<comment type="subcellular location">
    <subcellularLocation>
        <location evidence="1">Membrane</location>
        <topology evidence="1">Single-pass type I membrane protein</topology>
    </subcellularLocation>
</comment>
<protein>
    <submittedName>
        <fullName evidence="6">ITA2B protein</fullName>
    </submittedName>
</protein>
<dbReference type="InterPro" id="IPR032695">
    <property type="entry name" value="Integrin_dom_sf"/>
</dbReference>
<dbReference type="Proteomes" id="UP000654395">
    <property type="component" value="Unassembled WGS sequence"/>
</dbReference>
<evidence type="ECO:0000256" key="4">
    <source>
        <dbReference type="ARBA" id="ARBA00023180"/>
    </source>
</evidence>
<name>A0A852KTS1_UROIN</name>
<keyword evidence="4" id="KW-0325">Glycoprotein</keyword>
<evidence type="ECO:0000259" key="5">
    <source>
        <dbReference type="Pfam" id="PF08441"/>
    </source>
</evidence>
<evidence type="ECO:0000256" key="1">
    <source>
        <dbReference type="ARBA" id="ARBA00004479"/>
    </source>
</evidence>
<sequence length="138" mass="14566">SDLEAELQLDRLKPRLSRRVLLLQGHQPSWHGPLSPAPGAAPDCRNLTAYLRDEADFKDKLSPVVLSLSLALPEGSPGLVLYGDTVVQAQVGNMLGWGHPTGAHLGIPSPGFLLPPFWPGPAVPSMSPVSPVPPSTTA</sequence>
<feature type="domain" description="Integrin alpha first immunoglubulin-like" evidence="5">
    <location>
        <begin position="2"/>
        <end position="73"/>
    </location>
</feature>
<dbReference type="OrthoDB" id="5317514at2759"/>
<evidence type="ECO:0000313" key="7">
    <source>
        <dbReference type="Proteomes" id="UP000654395"/>
    </source>
</evidence>
<dbReference type="GO" id="GO:0007229">
    <property type="term" value="P:integrin-mediated signaling pathway"/>
    <property type="evidence" value="ECO:0007669"/>
    <property type="project" value="UniProtKB-KW"/>
</dbReference>
<evidence type="ECO:0000256" key="2">
    <source>
        <dbReference type="ARBA" id="ARBA00023037"/>
    </source>
</evidence>
<feature type="non-terminal residue" evidence="6">
    <location>
        <position position="1"/>
    </location>
</feature>
<feature type="non-terminal residue" evidence="6">
    <location>
        <position position="138"/>
    </location>
</feature>
<dbReference type="Pfam" id="PF08441">
    <property type="entry name" value="Integrin_A_Ig_1"/>
    <property type="match status" value="1"/>
</dbReference>
<dbReference type="EMBL" id="WBNH01007198">
    <property type="protein sequence ID" value="NXX81336.1"/>
    <property type="molecule type" value="Genomic_DNA"/>
</dbReference>
<dbReference type="GO" id="GO:0016020">
    <property type="term" value="C:membrane"/>
    <property type="evidence" value="ECO:0007669"/>
    <property type="project" value="UniProtKB-SubCell"/>
</dbReference>
<keyword evidence="3" id="KW-0472">Membrane</keyword>
<keyword evidence="2" id="KW-0401">Integrin</keyword>
<accession>A0A852KTS1</accession>
<keyword evidence="7" id="KW-1185">Reference proteome</keyword>